<organism evidence="2 3">
    <name type="scientific">Thermocrinis albus (strain DSM 14484 / JCM 11386 / HI 11/12)</name>
    <dbReference type="NCBI Taxonomy" id="638303"/>
    <lineage>
        <taxon>Bacteria</taxon>
        <taxon>Pseudomonadati</taxon>
        <taxon>Aquificota</taxon>
        <taxon>Aquificia</taxon>
        <taxon>Aquificales</taxon>
        <taxon>Aquificaceae</taxon>
        <taxon>Thermocrinis</taxon>
    </lineage>
</organism>
<accession>D3SNB5</accession>
<keyword evidence="3" id="KW-1185">Reference proteome</keyword>
<name>D3SNB5_THEAH</name>
<evidence type="ECO:0000313" key="3">
    <source>
        <dbReference type="Proteomes" id="UP000002043"/>
    </source>
</evidence>
<keyword evidence="1" id="KW-0051">Antiviral defense</keyword>
<dbReference type="NCBIfam" id="TIGR01895">
    <property type="entry name" value="cas_Cas5t"/>
    <property type="match status" value="1"/>
</dbReference>
<dbReference type="STRING" id="638303.Thal_0014"/>
<dbReference type="InterPro" id="IPR021124">
    <property type="entry name" value="CRISPR-assoc_prot_Cas5"/>
</dbReference>
<dbReference type="OrthoDB" id="9782505at2"/>
<reference evidence="3" key="1">
    <citation type="journal article" date="2010" name="Stand. Genomic Sci.">
        <title>Complete genome sequence of Thermocrinis albus type strain (HI 11/12T).</title>
        <authorList>
            <person name="Wirth R."/>
            <person name="Sikorski J."/>
            <person name="Brambilla E."/>
            <person name="Misra M."/>
            <person name="Lapidus A."/>
            <person name="Copeland A."/>
            <person name="Nolan M."/>
            <person name="Lucas S."/>
            <person name="Chen F."/>
            <person name="Tice H."/>
            <person name="Cheng J.F."/>
            <person name="Han C."/>
            <person name="Detter J.C."/>
            <person name="Tapia R."/>
            <person name="Bruce D."/>
            <person name="Goodwin L."/>
            <person name="Pitluck S."/>
            <person name="Pati A."/>
            <person name="Anderson I."/>
            <person name="Ivanova N."/>
            <person name="Mavromatis K."/>
            <person name="Mikhailova N."/>
            <person name="Chen A."/>
            <person name="Palaniappan K."/>
            <person name="Bilek Y."/>
            <person name="Hader T."/>
            <person name="Land M."/>
            <person name="Hauser L."/>
            <person name="Chang Y.J."/>
            <person name="Jeffries C.D."/>
            <person name="Tindall B.J."/>
            <person name="Rohde M."/>
            <person name="Goker M."/>
            <person name="Bristow J."/>
            <person name="Eisen J.A."/>
            <person name="Markowitz V."/>
            <person name="Hugenholtz P."/>
            <person name="Kyrpides N.C."/>
            <person name="Klenk H.P."/>
        </authorList>
    </citation>
    <scope>NUCLEOTIDE SEQUENCE [LARGE SCALE GENOMIC DNA]</scope>
    <source>
        <strain evidence="3">DSM 14484 / JCM 11386 / HI 11/12</strain>
    </source>
</reference>
<dbReference type="InterPro" id="IPR013337">
    <property type="entry name" value="CRISPR-assoc_prot_Cas5_Tneap"/>
</dbReference>
<dbReference type="NCBIfam" id="TIGR02593">
    <property type="entry name" value="CRISPR_cas5"/>
    <property type="match status" value="1"/>
</dbReference>
<sequence length="218" mass="25194">MEFLKVELLSPCVTFKTPLSLKGIETYPLPPPSTVIGLLYTASGRKWNGERFSLSIQGDYEAIFRDYIRLRKYNKDEKKLEVLPTEIPKLYNFKCVVHIGAERQLIEEFLKALKSPSIYLYLGGGEYPVLVRDVKIVNAWEYSGERELKMNAFVSEAAKDLFYRSNFIQFRVSTFCRKEKGERVCDWLSVYYVQKGESVEGNILVDEEGDIVWLLGSM</sequence>
<dbReference type="GO" id="GO:0051607">
    <property type="term" value="P:defense response to virus"/>
    <property type="evidence" value="ECO:0007669"/>
    <property type="project" value="UniProtKB-KW"/>
</dbReference>
<protein>
    <submittedName>
        <fullName evidence="2">CRISPR-associated protein Cas5 family</fullName>
    </submittedName>
</protein>
<dbReference type="RefSeq" id="WP_012991059.1">
    <property type="nucleotide sequence ID" value="NC_013894.1"/>
</dbReference>
<evidence type="ECO:0000256" key="1">
    <source>
        <dbReference type="ARBA" id="ARBA00023118"/>
    </source>
</evidence>
<dbReference type="GO" id="GO:0043571">
    <property type="term" value="P:maintenance of CRISPR repeat elements"/>
    <property type="evidence" value="ECO:0007669"/>
    <property type="project" value="InterPro"/>
</dbReference>
<gene>
    <name evidence="2" type="ordered locus">Thal_0014</name>
</gene>
<dbReference type="eggNOG" id="COG1688">
    <property type="taxonomic scope" value="Bacteria"/>
</dbReference>
<dbReference type="AlphaFoldDB" id="D3SNB5"/>
<proteinExistence type="predicted"/>
<dbReference type="Pfam" id="PF09704">
    <property type="entry name" value="Cas_Cas5d"/>
    <property type="match status" value="1"/>
</dbReference>
<dbReference type="HOGENOM" id="CLU_099059_0_0_0"/>
<dbReference type="InterPro" id="IPR013422">
    <property type="entry name" value="CRISPR-assoc_prot_Cas5_N"/>
</dbReference>
<dbReference type="EMBL" id="CP001931">
    <property type="protein sequence ID" value="ADC88652.1"/>
    <property type="molecule type" value="Genomic_DNA"/>
</dbReference>
<dbReference type="KEGG" id="tal:Thal_0014"/>
<evidence type="ECO:0000313" key="2">
    <source>
        <dbReference type="EMBL" id="ADC88652.1"/>
    </source>
</evidence>
<dbReference type="Proteomes" id="UP000002043">
    <property type="component" value="Chromosome"/>
</dbReference>